<organism evidence="1 2">
    <name type="scientific">Fusarium solani subsp. cucurbitae</name>
    <name type="common">Neocosmosporum cucurbitae</name>
    <dbReference type="NCBI Taxonomy" id="2747967"/>
    <lineage>
        <taxon>Eukaryota</taxon>
        <taxon>Fungi</taxon>
        <taxon>Dikarya</taxon>
        <taxon>Ascomycota</taxon>
        <taxon>Pezizomycotina</taxon>
        <taxon>Sordariomycetes</taxon>
        <taxon>Hypocreomycetidae</taxon>
        <taxon>Hypocreales</taxon>
        <taxon>Nectriaceae</taxon>
        <taxon>Fusarium</taxon>
        <taxon>Fusarium solani species complex</taxon>
    </lineage>
</organism>
<proteinExistence type="predicted"/>
<accession>A0ACD3ZMA4</accession>
<sequence>MVGVRVDRRRRFAKACDACRRKKLRCDGQRPICTRCQSLGNSCRYADVAKPNRGSVQRSLAALREARAEEAGPSNACTTDVQTPHIGAAEQVIVEQDNCPRSRESSQNPASQSPGAASTHGSPSGTSTGIVVGDSKDMRFFGPSAWVPPGFSDLTHGQSTQHAPKQAFPSKESWSRWTHPSVRITLGRCTKQALPPWSKAFTLVSEFFEHDHKAVPCLHPPTFMTLLGQQYSDTSEESPAWWVALNAVLAIAQRRRVETGRSPLAEEDLAWGYAANALGSTLDVLMRSSCLLSVQALLTIGWFFIGTPNPQPAFMLVGSAVRLAHTIGLHRNDYSHNLGSVEKEMRNRVFWVAVSLDSQLCLQTGRPPAHDLHDFHPRLPSDALEDDSGILQATDGSKINALRVQAQFALIQASISRELSSATGNSTLSRDRAAELNGQLDEWSSSLPLLFQPGAQFGNQNDCLLKRLHASYHHLVIAVNRSQSLEYWMALDRPTTSELTASIMASVQRCLAAARAIAVIGGTIPFTRKELSWSLLPPILTAIIVLCFNLLRTPGADTADEDLEAILYLLKLFDAMNEADKMTYLSYIHMRCRKLFQMAQEASSLYGARNAPCVQQHVDTGQNHKQQGQGQEPSQERQLTRNNALLRDDPGSMHSQIEWSGPPAAFNPQQGGTEWINGWAGVDRENAYPMLWGWNLDMFLEGSVSL</sequence>
<dbReference type="EMBL" id="CP090039">
    <property type="protein sequence ID" value="UPL02395.1"/>
    <property type="molecule type" value="Genomic_DNA"/>
</dbReference>
<protein>
    <submittedName>
        <fullName evidence="1">Uncharacterized protein</fullName>
    </submittedName>
</protein>
<name>A0ACD3ZMA4_FUSSC</name>
<keyword evidence="2" id="KW-1185">Reference proteome</keyword>
<evidence type="ECO:0000313" key="2">
    <source>
        <dbReference type="Proteomes" id="UP000830768"/>
    </source>
</evidence>
<reference evidence="1" key="1">
    <citation type="submission" date="2021-11" db="EMBL/GenBank/DDBJ databases">
        <title>Fusarium solani-melongenae Genome sequencing and assembly.</title>
        <authorList>
            <person name="Xie S."/>
            <person name="Huang L."/>
            <person name="Zhang X."/>
        </authorList>
    </citation>
    <scope>NUCLEOTIDE SEQUENCE</scope>
    <source>
        <strain evidence="1">CRI 24-3</strain>
    </source>
</reference>
<evidence type="ECO:0000313" key="1">
    <source>
        <dbReference type="EMBL" id="UPL02395.1"/>
    </source>
</evidence>
<gene>
    <name evidence="1" type="ORF">LCI18_013329</name>
</gene>
<dbReference type="Proteomes" id="UP000830768">
    <property type="component" value="Chromosome 11"/>
</dbReference>